<protein>
    <recommendedName>
        <fullName evidence="7">Palmitoyltransferase</fullName>
        <ecNumber evidence="7">2.3.1.225</ecNumber>
    </recommendedName>
</protein>
<evidence type="ECO:0000256" key="2">
    <source>
        <dbReference type="ARBA" id="ARBA00022679"/>
    </source>
</evidence>
<dbReference type="GO" id="GO:0016020">
    <property type="term" value="C:membrane"/>
    <property type="evidence" value="ECO:0007669"/>
    <property type="project" value="UniProtKB-SubCell"/>
</dbReference>
<keyword evidence="8" id="KW-0175">Coiled coil</keyword>
<dbReference type="GO" id="GO:0005783">
    <property type="term" value="C:endoplasmic reticulum"/>
    <property type="evidence" value="ECO:0007669"/>
    <property type="project" value="TreeGrafter"/>
</dbReference>
<evidence type="ECO:0000256" key="8">
    <source>
        <dbReference type="SAM" id="Coils"/>
    </source>
</evidence>
<dbReference type="GO" id="GO:0006612">
    <property type="term" value="P:protein targeting to membrane"/>
    <property type="evidence" value="ECO:0007669"/>
    <property type="project" value="TreeGrafter"/>
</dbReference>
<organism evidence="10 11">
    <name type="scientific">Polysphondylium violaceum</name>
    <dbReference type="NCBI Taxonomy" id="133409"/>
    <lineage>
        <taxon>Eukaryota</taxon>
        <taxon>Amoebozoa</taxon>
        <taxon>Evosea</taxon>
        <taxon>Eumycetozoa</taxon>
        <taxon>Dictyostelia</taxon>
        <taxon>Dictyosteliales</taxon>
        <taxon>Dictyosteliaceae</taxon>
        <taxon>Polysphondylium</taxon>
    </lineage>
</organism>
<proteinExistence type="inferred from homology"/>
<comment type="subcellular location">
    <subcellularLocation>
        <location evidence="1">Membrane</location>
        <topology evidence="1">Multi-pass membrane protein</topology>
    </subcellularLocation>
</comment>
<dbReference type="EMBL" id="AJWJ01000512">
    <property type="protein sequence ID" value="KAF2070295.1"/>
    <property type="molecule type" value="Genomic_DNA"/>
</dbReference>
<comment type="domain">
    <text evidence="7">The DHHC domain is required for palmitoyltransferase activity.</text>
</comment>
<evidence type="ECO:0000256" key="5">
    <source>
        <dbReference type="ARBA" id="ARBA00023136"/>
    </source>
</evidence>
<dbReference type="GO" id="GO:0005794">
    <property type="term" value="C:Golgi apparatus"/>
    <property type="evidence" value="ECO:0007669"/>
    <property type="project" value="TreeGrafter"/>
</dbReference>
<feature type="domain" description="Palmitoyltransferase DHHC" evidence="9">
    <location>
        <begin position="220"/>
        <end position="343"/>
    </location>
</feature>
<feature type="coiled-coil region" evidence="8">
    <location>
        <begin position="149"/>
        <end position="185"/>
    </location>
</feature>
<dbReference type="Pfam" id="PF01529">
    <property type="entry name" value="DHHC"/>
    <property type="match status" value="1"/>
</dbReference>
<dbReference type="InterPro" id="IPR001594">
    <property type="entry name" value="Palmitoyltrfase_DHHC"/>
</dbReference>
<evidence type="ECO:0000256" key="6">
    <source>
        <dbReference type="ARBA" id="ARBA00023315"/>
    </source>
</evidence>
<comment type="caution">
    <text evidence="10">The sequence shown here is derived from an EMBL/GenBank/DDBJ whole genome shotgun (WGS) entry which is preliminary data.</text>
</comment>
<sequence length="415" mass="48679">MHDNNRNNNNSSSIIKKTKSHKEGIIAKSVFLALHLAIYLLLTFKSTTILNEAWRNGDYFYLIWTHCLFFLSLFSYLYASSKKPGFIPTRDELKLNCNSNNNSNNSHSNNSYSNISKRNNSFNDIDQELETFEGTLNSKKNKIIELKPLLEEEEQYNDTDKEIKLQQQQQEKEEEEEILYLQRQQDINEIDNINDILNNNNKKRRLSGNIKVEYHENTKIEKFYCKFCKIYVPLRSKHCSSCERCIYKFDHHCVFIGSCVGLDNHKAFWSFLLAEALLLALGFRIITSGYQYAPTIKDWLWTNSTIIPPTLLIVGGFCMPLALFCFHSYLILTNQTSWEFSKYNTINFLKVYAKRGLNPFNKGIWSNFKDFLLDLEKPSDWKLPSEDEFEKYLKKSAENANSFNIWNNKYYSCCG</sequence>
<evidence type="ECO:0000259" key="9">
    <source>
        <dbReference type="Pfam" id="PF01529"/>
    </source>
</evidence>
<dbReference type="AlphaFoldDB" id="A0A8J4PNG3"/>
<keyword evidence="11" id="KW-1185">Reference proteome</keyword>
<feature type="transmembrane region" description="Helical" evidence="7">
    <location>
        <begin position="267"/>
        <end position="286"/>
    </location>
</feature>
<dbReference type="PANTHER" id="PTHR22883">
    <property type="entry name" value="ZINC FINGER DHHC DOMAIN CONTAINING PROTEIN"/>
    <property type="match status" value="1"/>
</dbReference>
<dbReference type="InterPro" id="IPR039859">
    <property type="entry name" value="PFA4/ZDH16/20/ERF2-like"/>
</dbReference>
<keyword evidence="4 7" id="KW-1133">Transmembrane helix</keyword>
<dbReference type="PROSITE" id="PS50216">
    <property type="entry name" value="DHHC"/>
    <property type="match status" value="1"/>
</dbReference>
<keyword evidence="5 7" id="KW-0472">Membrane</keyword>
<evidence type="ECO:0000256" key="1">
    <source>
        <dbReference type="ARBA" id="ARBA00004141"/>
    </source>
</evidence>
<comment type="catalytic activity">
    <reaction evidence="7">
        <text>L-cysteinyl-[protein] + hexadecanoyl-CoA = S-hexadecanoyl-L-cysteinyl-[protein] + CoA</text>
        <dbReference type="Rhea" id="RHEA:36683"/>
        <dbReference type="Rhea" id="RHEA-COMP:10131"/>
        <dbReference type="Rhea" id="RHEA-COMP:11032"/>
        <dbReference type="ChEBI" id="CHEBI:29950"/>
        <dbReference type="ChEBI" id="CHEBI:57287"/>
        <dbReference type="ChEBI" id="CHEBI:57379"/>
        <dbReference type="ChEBI" id="CHEBI:74151"/>
        <dbReference type="EC" id="2.3.1.225"/>
    </reaction>
</comment>
<reference evidence="10" key="1">
    <citation type="submission" date="2020-01" db="EMBL/GenBank/DDBJ databases">
        <title>Development of genomics and gene disruption for Polysphondylium violaceum indicates a role for the polyketide synthase stlB in stalk morphogenesis.</title>
        <authorList>
            <person name="Narita B."/>
            <person name="Kawabe Y."/>
            <person name="Kin K."/>
            <person name="Saito T."/>
            <person name="Gibbs R."/>
            <person name="Kuspa A."/>
            <person name="Muzny D."/>
            <person name="Queller D."/>
            <person name="Richards S."/>
            <person name="Strassman J."/>
            <person name="Sucgang R."/>
            <person name="Worley K."/>
            <person name="Schaap P."/>
        </authorList>
    </citation>
    <scope>NUCLEOTIDE SEQUENCE</scope>
    <source>
        <strain evidence="10">QSvi11</strain>
    </source>
</reference>
<dbReference type="PANTHER" id="PTHR22883:SF318">
    <property type="entry name" value="PALMITOYLTRANSFERASE-RELATED"/>
    <property type="match status" value="1"/>
</dbReference>
<dbReference type="EC" id="2.3.1.225" evidence="7"/>
<comment type="similarity">
    <text evidence="7">Belongs to the DHHC palmitoyltransferase family.</text>
</comment>
<feature type="transmembrane region" description="Helical" evidence="7">
    <location>
        <begin position="59"/>
        <end position="79"/>
    </location>
</feature>
<keyword evidence="6 7" id="KW-0012">Acyltransferase</keyword>
<evidence type="ECO:0000256" key="4">
    <source>
        <dbReference type="ARBA" id="ARBA00022989"/>
    </source>
</evidence>
<evidence type="ECO:0000256" key="3">
    <source>
        <dbReference type="ARBA" id="ARBA00022692"/>
    </source>
</evidence>
<gene>
    <name evidence="10" type="ORF">CYY_008387</name>
</gene>
<dbReference type="Proteomes" id="UP000695562">
    <property type="component" value="Unassembled WGS sequence"/>
</dbReference>
<evidence type="ECO:0000256" key="7">
    <source>
        <dbReference type="RuleBase" id="RU079119"/>
    </source>
</evidence>
<dbReference type="GO" id="GO:0019706">
    <property type="term" value="F:protein-cysteine S-palmitoyltransferase activity"/>
    <property type="evidence" value="ECO:0007669"/>
    <property type="project" value="UniProtKB-EC"/>
</dbReference>
<evidence type="ECO:0000313" key="10">
    <source>
        <dbReference type="EMBL" id="KAF2070295.1"/>
    </source>
</evidence>
<evidence type="ECO:0000313" key="11">
    <source>
        <dbReference type="Proteomes" id="UP000695562"/>
    </source>
</evidence>
<name>A0A8J4PNG3_9MYCE</name>
<keyword evidence="3 7" id="KW-0812">Transmembrane</keyword>
<feature type="transmembrane region" description="Helical" evidence="7">
    <location>
        <begin position="25"/>
        <end position="44"/>
    </location>
</feature>
<keyword evidence="2 7" id="KW-0808">Transferase</keyword>
<feature type="transmembrane region" description="Helical" evidence="7">
    <location>
        <begin position="306"/>
        <end position="332"/>
    </location>
</feature>
<dbReference type="OrthoDB" id="20764at2759"/>
<accession>A0A8J4PNG3</accession>